<organism evidence="3 4">
    <name type="scientific">Phytophthora fragariae</name>
    <dbReference type="NCBI Taxonomy" id="53985"/>
    <lineage>
        <taxon>Eukaryota</taxon>
        <taxon>Sar</taxon>
        <taxon>Stramenopiles</taxon>
        <taxon>Oomycota</taxon>
        <taxon>Peronosporomycetes</taxon>
        <taxon>Peronosporales</taxon>
        <taxon>Peronosporaceae</taxon>
        <taxon>Phytophthora</taxon>
    </lineage>
</organism>
<evidence type="ECO:0000313" key="4">
    <source>
        <dbReference type="Proteomes" id="UP000440367"/>
    </source>
</evidence>
<dbReference type="Proteomes" id="UP000488956">
    <property type="component" value="Unassembled WGS sequence"/>
</dbReference>
<comment type="caution">
    <text evidence="3">The sequence shown here is derived from an EMBL/GenBank/DDBJ whole genome shotgun (WGS) entry which is preliminary data.</text>
</comment>
<dbReference type="EMBL" id="QXGD01001794">
    <property type="protein sequence ID" value="KAE9198957.1"/>
    <property type="molecule type" value="Genomic_DNA"/>
</dbReference>
<feature type="region of interest" description="Disordered" evidence="1">
    <location>
        <begin position="1"/>
        <end position="31"/>
    </location>
</feature>
<accession>A0A6A3XA48</accession>
<dbReference type="EMBL" id="QXFX01001821">
    <property type="protein sequence ID" value="KAE9084285.1"/>
    <property type="molecule type" value="Genomic_DNA"/>
</dbReference>
<reference evidence="3 4" key="1">
    <citation type="submission" date="2018-08" db="EMBL/GenBank/DDBJ databases">
        <title>Genomic investigation of the strawberry pathogen Phytophthora fragariae indicates pathogenicity is determined by transcriptional variation in three key races.</title>
        <authorList>
            <person name="Adams T.M."/>
            <person name="Armitage A.D."/>
            <person name="Sobczyk M.K."/>
            <person name="Bates H.J."/>
            <person name="Dunwell J.M."/>
            <person name="Nellist C.F."/>
            <person name="Harrison R.J."/>
        </authorList>
    </citation>
    <scope>NUCLEOTIDE SEQUENCE [LARGE SCALE GENOMIC DNA]</scope>
    <source>
        <strain evidence="3 4">BC-1</strain>
        <strain evidence="2 5">ONT-3</strain>
    </source>
</reference>
<evidence type="ECO:0000313" key="3">
    <source>
        <dbReference type="EMBL" id="KAE9198957.1"/>
    </source>
</evidence>
<gene>
    <name evidence="3" type="ORF">PF002_g22280</name>
    <name evidence="2" type="ORF">PF010_g20892</name>
</gene>
<sequence length="31" mass="3386">MTAAATVAAKPKRELADKCPLNNQREQEEAT</sequence>
<dbReference type="Proteomes" id="UP000440367">
    <property type="component" value="Unassembled WGS sequence"/>
</dbReference>
<dbReference type="AlphaFoldDB" id="A0A6A3XA48"/>
<evidence type="ECO:0000313" key="5">
    <source>
        <dbReference type="Proteomes" id="UP000488956"/>
    </source>
</evidence>
<proteinExistence type="predicted"/>
<evidence type="ECO:0000313" key="2">
    <source>
        <dbReference type="EMBL" id="KAE9084285.1"/>
    </source>
</evidence>
<name>A0A6A3XA48_9STRA</name>
<protein>
    <submittedName>
        <fullName evidence="3">Uncharacterized protein</fullName>
    </submittedName>
</protein>
<evidence type="ECO:0000256" key="1">
    <source>
        <dbReference type="SAM" id="MobiDB-lite"/>
    </source>
</evidence>